<evidence type="ECO:0000256" key="2">
    <source>
        <dbReference type="ARBA" id="ARBA00012282"/>
    </source>
</evidence>
<evidence type="ECO:0000256" key="9">
    <source>
        <dbReference type="ARBA" id="ARBA00034290"/>
    </source>
</evidence>
<dbReference type="InterPro" id="IPR024744">
    <property type="entry name" value="CSS-motif_dom"/>
</dbReference>
<comment type="subcellular location">
    <subcellularLocation>
        <location evidence="1">Cell membrane</location>
        <topology evidence="1">Multi-pass membrane protein</topology>
    </subcellularLocation>
</comment>
<keyword evidence="7 10" id="KW-1133">Transmembrane helix</keyword>
<dbReference type="EC" id="3.1.4.52" evidence="2"/>
<feature type="domain" description="EAL" evidence="11">
    <location>
        <begin position="268"/>
        <end position="516"/>
    </location>
</feature>
<dbReference type="PANTHER" id="PTHR33121">
    <property type="entry name" value="CYCLIC DI-GMP PHOSPHODIESTERASE PDEF"/>
    <property type="match status" value="1"/>
</dbReference>
<proteinExistence type="predicted"/>
<keyword evidence="6" id="KW-0378">Hydrolase</keyword>
<dbReference type="InterPro" id="IPR035919">
    <property type="entry name" value="EAL_sf"/>
</dbReference>
<dbReference type="CDD" id="cd01948">
    <property type="entry name" value="EAL"/>
    <property type="match status" value="1"/>
</dbReference>
<dbReference type="PANTHER" id="PTHR33121:SF81">
    <property type="entry name" value="CYCLIC DI-GMP PHOSPHODIESTERASE PDEB-RELATED"/>
    <property type="match status" value="1"/>
</dbReference>
<evidence type="ECO:0000313" key="12">
    <source>
        <dbReference type="EMBL" id="CCJ80145.1"/>
    </source>
</evidence>
<dbReference type="SUPFAM" id="SSF141868">
    <property type="entry name" value="EAL domain-like"/>
    <property type="match status" value="1"/>
</dbReference>
<keyword evidence="8 10" id="KW-0472">Membrane</keyword>
<evidence type="ECO:0000256" key="10">
    <source>
        <dbReference type="SAM" id="Phobius"/>
    </source>
</evidence>
<name>A0ABM9Q407_9ENTR</name>
<evidence type="ECO:0000313" key="13">
    <source>
        <dbReference type="Proteomes" id="UP000009342"/>
    </source>
</evidence>
<evidence type="ECO:0000256" key="7">
    <source>
        <dbReference type="ARBA" id="ARBA00022989"/>
    </source>
</evidence>
<protein>
    <recommendedName>
        <fullName evidence="2">cyclic-guanylate-specific phosphodiesterase</fullName>
        <ecNumber evidence="2">3.1.4.52</ecNumber>
    </recommendedName>
</protein>
<evidence type="ECO:0000256" key="8">
    <source>
        <dbReference type="ARBA" id="ARBA00023136"/>
    </source>
</evidence>
<sequence length="518" mass="58135">MTIARLIKIVTAVLLLSVLLPVAFSLWLARHQAEEHFMVELNAYTERTLTRTDNIMQQAKAALTQINRFHGEPCSEAHLQAMRRTSFVFRHVQEVVYLQGMTPLCSSLVGRSTSKPLPPPTWVNESNYPIWFSTQNDIGLPTPMIMVGHASHIVLLDPSSFIDLIPFSAWPINTTIIGLKRNRILASSAPFDMTVWRKARESGADKIEYRGNIYLIRRMPRSGAAVVAWASLAPQTAEIRKLQLIWLPAGILISLAAAFCLLRLLRRLQSPRYRLQDGIKNNELVVHYQPIIRLADGKPTGAEALIRWPQPDGSMLTPDIFIPLAEQTGLIGPLTRQLVHNVLHDLGDWLRTHPQQHISINISAFDLHEPQFVDMFSEALAENGVAPSQLALEITERGFADPSVSGPVIERLRAAGHAIYIDDFGTGYSSLSYLEDLNVDILKIDKSFVDALEYKTVTPHIIEMAKTLKLEMVAEGVENESQAQWLREHGVQYAQGWLYSKALPAEAFIAWCKDHGVR</sequence>
<evidence type="ECO:0000256" key="5">
    <source>
        <dbReference type="ARBA" id="ARBA00022692"/>
    </source>
</evidence>
<evidence type="ECO:0000256" key="4">
    <source>
        <dbReference type="ARBA" id="ARBA00022636"/>
    </source>
</evidence>
<evidence type="ECO:0000256" key="3">
    <source>
        <dbReference type="ARBA" id="ARBA00022475"/>
    </source>
</evidence>
<evidence type="ECO:0000256" key="6">
    <source>
        <dbReference type="ARBA" id="ARBA00022801"/>
    </source>
</evidence>
<dbReference type="InterPro" id="IPR001633">
    <property type="entry name" value="EAL_dom"/>
</dbReference>
<feature type="transmembrane region" description="Helical" evidence="10">
    <location>
        <begin position="244"/>
        <end position="265"/>
    </location>
</feature>
<keyword evidence="5 10" id="KW-0812">Transmembrane</keyword>
<organism evidence="12 13">
    <name type="scientific">Cronobacter dublinensis 1210</name>
    <dbReference type="NCBI Taxonomy" id="1208656"/>
    <lineage>
        <taxon>Bacteria</taxon>
        <taxon>Pseudomonadati</taxon>
        <taxon>Pseudomonadota</taxon>
        <taxon>Gammaproteobacteria</taxon>
        <taxon>Enterobacterales</taxon>
        <taxon>Enterobacteriaceae</taxon>
        <taxon>Cronobacter</taxon>
    </lineage>
</organism>
<dbReference type="SMART" id="SM00052">
    <property type="entry name" value="EAL"/>
    <property type="match status" value="1"/>
</dbReference>
<dbReference type="PROSITE" id="PS50883">
    <property type="entry name" value="EAL"/>
    <property type="match status" value="1"/>
</dbReference>
<keyword evidence="4" id="KW-0973">c-di-GMP</keyword>
<dbReference type="EMBL" id="CAKZ01000045">
    <property type="protein sequence ID" value="CCJ80145.1"/>
    <property type="molecule type" value="Genomic_DNA"/>
</dbReference>
<comment type="caution">
    <text evidence="12">The sequence shown here is derived from an EMBL/GenBank/DDBJ whole genome shotgun (WGS) entry which is preliminary data.</text>
</comment>
<reference evidence="13" key="1">
    <citation type="journal article" date="2012" name="PLoS ONE">
        <title>Comparative analysis of genome sequences covering the seven cronobacter species.</title>
        <authorList>
            <person name="Joseph S."/>
            <person name="Desai P."/>
            <person name="Ji Y."/>
            <person name="Cummings C.A."/>
            <person name="Shih R."/>
            <person name="Degoricija L."/>
            <person name="Rico A."/>
            <person name="Brzoska P."/>
            <person name="Hamby S.E."/>
            <person name="Masood N."/>
            <person name="Hariri S."/>
            <person name="Sonbol H."/>
            <person name="Chuzhanova N."/>
            <person name="McClelland M."/>
            <person name="Furtado M.R."/>
            <person name="Forsythe S.J."/>
        </authorList>
    </citation>
    <scope>NUCLEOTIDE SEQUENCE [LARGE SCALE GENOMIC DNA]</scope>
    <source>
        <strain evidence="13">1210</strain>
    </source>
</reference>
<dbReference type="Proteomes" id="UP000009342">
    <property type="component" value="Unassembled WGS sequence"/>
</dbReference>
<evidence type="ECO:0000259" key="11">
    <source>
        <dbReference type="PROSITE" id="PS50883"/>
    </source>
</evidence>
<keyword evidence="13" id="KW-1185">Reference proteome</keyword>
<dbReference type="Pfam" id="PF12792">
    <property type="entry name" value="CSS-motif"/>
    <property type="match status" value="1"/>
</dbReference>
<accession>A0ABM9Q407</accession>
<dbReference type="Gene3D" id="3.20.20.450">
    <property type="entry name" value="EAL domain"/>
    <property type="match status" value="1"/>
</dbReference>
<gene>
    <name evidence="12" type="ORF">BN134_855</name>
</gene>
<evidence type="ECO:0000256" key="1">
    <source>
        <dbReference type="ARBA" id="ARBA00004651"/>
    </source>
</evidence>
<dbReference type="InterPro" id="IPR050706">
    <property type="entry name" value="Cyclic-di-GMP_PDE-like"/>
</dbReference>
<comment type="catalytic activity">
    <reaction evidence="9">
        <text>3',3'-c-di-GMP + H2O = 5'-phosphoguanylyl(3'-&gt;5')guanosine + H(+)</text>
        <dbReference type="Rhea" id="RHEA:24902"/>
        <dbReference type="ChEBI" id="CHEBI:15377"/>
        <dbReference type="ChEBI" id="CHEBI:15378"/>
        <dbReference type="ChEBI" id="CHEBI:58754"/>
        <dbReference type="ChEBI" id="CHEBI:58805"/>
        <dbReference type="EC" id="3.1.4.52"/>
    </reaction>
</comment>
<keyword evidence="3" id="KW-1003">Cell membrane</keyword>
<dbReference type="Pfam" id="PF00563">
    <property type="entry name" value="EAL"/>
    <property type="match status" value="1"/>
</dbReference>